<reference evidence="1 2" key="1">
    <citation type="journal article" date="2011" name="Science">
        <title>The ecoresponsive genome of Daphnia pulex.</title>
        <authorList>
            <person name="Colbourne J.K."/>
            <person name="Pfrender M.E."/>
            <person name="Gilbert D."/>
            <person name="Thomas W.K."/>
            <person name="Tucker A."/>
            <person name="Oakley T.H."/>
            <person name="Tokishita S."/>
            <person name="Aerts A."/>
            <person name="Arnold G.J."/>
            <person name="Basu M.K."/>
            <person name="Bauer D.J."/>
            <person name="Caceres C.E."/>
            <person name="Carmel L."/>
            <person name="Casola C."/>
            <person name="Choi J.H."/>
            <person name="Detter J.C."/>
            <person name="Dong Q."/>
            <person name="Dusheyko S."/>
            <person name="Eads B.D."/>
            <person name="Frohlich T."/>
            <person name="Geiler-Samerotte K.A."/>
            <person name="Gerlach D."/>
            <person name="Hatcher P."/>
            <person name="Jogdeo S."/>
            <person name="Krijgsveld J."/>
            <person name="Kriventseva E.V."/>
            <person name="Kultz D."/>
            <person name="Laforsch C."/>
            <person name="Lindquist E."/>
            <person name="Lopez J."/>
            <person name="Manak J.R."/>
            <person name="Muller J."/>
            <person name="Pangilinan J."/>
            <person name="Patwardhan R.P."/>
            <person name="Pitluck S."/>
            <person name="Pritham E.J."/>
            <person name="Rechtsteiner A."/>
            <person name="Rho M."/>
            <person name="Rogozin I.B."/>
            <person name="Sakarya O."/>
            <person name="Salamov A."/>
            <person name="Schaack S."/>
            <person name="Shapiro H."/>
            <person name="Shiga Y."/>
            <person name="Skalitzky C."/>
            <person name="Smith Z."/>
            <person name="Souvorov A."/>
            <person name="Sung W."/>
            <person name="Tang Z."/>
            <person name="Tsuchiya D."/>
            <person name="Tu H."/>
            <person name="Vos H."/>
            <person name="Wang M."/>
            <person name="Wolf Y.I."/>
            <person name="Yamagata H."/>
            <person name="Yamada T."/>
            <person name="Ye Y."/>
            <person name="Shaw J.R."/>
            <person name="Andrews J."/>
            <person name="Crease T.J."/>
            <person name="Tang H."/>
            <person name="Lucas S.M."/>
            <person name="Robertson H.M."/>
            <person name="Bork P."/>
            <person name="Koonin E.V."/>
            <person name="Zdobnov E.M."/>
            <person name="Grigoriev I.V."/>
            <person name="Lynch M."/>
            <person name="Boore J.L."/>
        </authorList>
    </citation>
    <scope>NUCLEOTIDE SEQUENCE [LARGE SCALE GENOMIC DNA]</scope>
</reference>
<dbReference type="SUPFAM" id="SSF56399">
    <property type="entry name" value="ADP-ribosylation"/>
    <property type="match status" value="1"/>
</dbReference>
<evidence type="ECO:0000313" key="1">
    <source>
        <dbReference type="EMBL" id="EFX60040.1"/>
    </source>
</evidence>
<dbReference type="KEGG" id="dpx:DAPPUDRAFT_279669"/>
<protein>
    <submittedName>
        <fullName evidence="1">Uncharacterized protein</fullName>
    </submittedName>
</protein>
<gene>
    <name evidence="1" type="ORF">DAPPUDRAFT_279669</name>
</gene>
<name>E9I7J0_DAPPU</name>
<keyword evidence="2" id="KW-1185">Reference proteome</keyword>
<dbReference type="EMBL" id="GL737257">
    <property type="protein sequence ID" value="EFX60040.1"/>
    <property type="molecule type" value="Genomic_DNA"/>
</dbReference>
<accession>E9I7J0</accession>
<organism evidence="1 2">
    <name type="scientific">Daphnia pulex</name>
    <name type="common">Water flea</name>
    <dbReference type="NCBI Taxonomy" id="6669"/>
    <lineage>
        <taxon>Eukaryota</taxon>
        <taxon>Metazoa</taxon>
        <taxon>Ecdysozoa</taxon>
        <taxon>Arthropoda</taxon>
        <taxon>Crustacea</taxon>
        <taxon>Branchiopoda</taxon>
        <taxon>Diplostraca</taxon>
        <taxon>Cladocera</taxon>
        <taxon>Anomopoda</taxon>
        <taxon>Daphniidae</taxon>
        <taxon>Daphnia</taxon>
    </lineage>
</organism>
<dbReference type="OrthoDB" id="10613234at2759"/>
<proteinExistence type="predicted"/>
<dbReference type="Proteomes" id="UP000000305">
    <property type="component" value="Unassembled WGS sequence"/>
</dbReference>
<dbReference type="AlphaFoldDB" id="E9I7J0"/>
<sequence>MFDQDWLDGYLDDIVHKFSEESKYAVWHSSGGSSQLLAYQMGAPGTGVNLSMPHRTAVAGSDQHILERYYNVVDTGNDMKKATMYNTEHDVERIMDMFLAAKPHPTGLVIFRGVGGGLAKSILDSRKYRQGCTSMMVFHDTFISFSTQARVAARYARLEGVVFVIRAPACGVSILPFLGLAEGGAQRQYEGLLPPQTIFEVHTETLRAPPPSDRGLPHTVECTAYTPLCDGYRAAYDRYIGQRLVYSNEHGLAVCMPYPGQVVGGSLFDGMIKELGDLLGFEDLALDE</sequence>
<dbReference type="HOGENOM" id="CLU_967272_0_0_1"/>
<dbReference type="InParanoid" id="E9I7J0"/>
<evidence type="ECO:0000313" key="2">
    <source>
        <dbReference type="Proteomes" id="UP000000305"/>
    </source>
</evidence>